<keyword evidence="2" id="KW-0812">Transmembrane</keyword>
<name>A0A395SSQ7_9HYPO</name>
<keyword evidence="2" id="KW-1133">Transmembrane helix</keyword>
<feature type="compositionally biased region" description="Low complexity" evidence="1">
    <location>
        <begin position="424"/>
        <end position="445"/>
    </location>
</feature>
<feature type="compositionally biased region" description="Polar residues" evidence="1">
    <location>
        <begin position="396"/>
        <end position="409"/>
    </location>
</feature>
<gene>
    <name evidence="3" type="ORF">FLONG3_5776</name>
</gene>
<proteinExistence type="predicted"/>
<evidence type="ECO:0000256" key="1">
    <source>
        <dbReference type="SAM" id="MobiDB-lite"/>
    </source>
</evidence>
<keyword evidence="2" id="KW-0472">Membrane</keyword>
<evidence type="ECO:0000256" key="2">
    <source>
        <dbReference type="SAM" id="Phobius"/>
    </source>
</evidence>
<reference evidence="3 4" key="1">
    <citation type="journal article" date="2018" name="PLoS Pathog.">
        <title>Evolution of structural diversity of trichothecenes, a family of toxins produced by plant pathogenic and entomopathogenic fungi.</title>
        <authorList>
            <person name="Proctor R.H."/>
            <person name="McCormick S.P."/>
            <person name="Kim H.S."/>
            <person name="Cardoza R.E."/>
            <person name="Stanley A.M."/>
            <person name="Lindo L."/>
            <person name="Kelly A."/>
            <person name="Brown D.W."/>
            <person name="Lee T."/>
            <person name="Vaughan M.M."/>
            <person name="Alexander N.J."/>
            <person name="Busman M."/>
            <person name="Gutierrez S."/>
        </authorList>
    </citation>
    <scope>NUCLEOTIDE SEQUENCE [LARGE SCALE GENOMIC DNA]</scope>
    <source>
        <strain evidence="3 4">NRRL 20695</strain>
    </source>
</reference>
<sequence>MDNNDTVQGLGLTCPEDSAFYICPNDRNRFIGCCGVNPCGARKGLCPDQHLREASFDRAYEGYIRPQACTNDNVDVAWHSCSWSTSSFIGCCAVDPCLRRGCPSKELRAARLSNNTKDAEVFLGDGQWYSAEPSPAPSADLNPFTSMSVGSDAVTATAFSSFQTSVTSEATSVADTSIVSTTPPSEILKCPKNQHCLNNGGVAGIVLSVFIFLAISGFCVWWKSRCRKNRARGNANQPEFREPSPSPPPSSLPSPSQHSTPQPSPSLPSSRASWDQGPEILDVQPRTPEMDQTTNYSRLPQVPQISLPEPSHQNNRNPFHGLAQTLDQTEAAQQHQRLQTRAAPMRFRAPAPFAAEYLLPESSNASTRGRLTPSSITDRYGRNHSHPAELPATELPASSTVSNTENGNGSLACHSPPTYSDWRASNGTSSSRSSGSSSYVTARSSLPGSNNPFVSAITGLDSDLLPPIQET</sequence>
<feature type="transmembrane region" description="Helical" evidence="2">
    <location>
        <begin position="200"/>
        <end position="222"/>
    </location>
</feature>
<keyword evidence="4" id="KW-1185">Reference proteome</keyword>
<dbReference type="Proteomes" id="UP000266234">
    <property type="component" value="Unassembled WGS sequence"/>
</dbReference>
<dbReference type="EMBL" id="PXOG01000124">
    <property type="protein sequence ID" value="RGP75092.1"/>
    <property type="molecule type" value="Genomic_DNA"/>
</dbReference>
<feature type="region of interest" description="Disordered" evidence="1">
    <location>
        <begin position="232"/>
        <end position="276"/>
    </location>
</feature>
<accession>A0A395SSQ7</accession>
<comment type="caution">
    <text evidence="3">The sequence shown here is derived from an EMBL/GenBank/DDBJ whole genome shotgun (WGS) entry which is preliminary data.</text>
</comment>
<protein>
    <submittedName>
        <fullName evidence="3">Uncharacterized protein</fullName>
    </submittedName>
</protein>
<dbReference type="OrthoDB" id="3692311at2759"/>
<dbReference type="AlphaFoldDB" id="A0A395SSQ7"/>
<evidence type="ECO:0000313" key="3">
    <source>
        <dbReference type="EMBL" id="RGP75092.1"/>
    </source>
</evidence>
<evidence type="ECO:0000313" key="4">
    <source>
        <dbReference type="Proteomes" id="UP000266234"/>
    </source>
</evidence>
<dbReference type="STRING" id="694270.A0A395SSQ7"/>
<feature type="compositionally biased region" description="Polar residues" evidence="1">
    <location>
        <begin position="361"/>
        <end position="377"/>
    </location>
</feature>
<organism evidence="3 4">
    <name type="scientific">Fusarium longipes</name>
    <dbReference type="NCBI Taxonomy" id="694270"/>
    <lineage>
        <taxon>Eukaryota</taxon>
        <taxon>Fungi</taxon>
        <taxon>Dikarya</taxon>
        <taxon>Ascomycota</taxon>
        <taxon>Pezizomycotina</taxon>
        <taxon>Sordariomycetes</taxon>
        <taxon>Hypocreomycetidae</taxon>
        <taxon>Hypocreales</taxon>
        <taxon>Nectriaceae</taxon>
        <taxon>Fusarium</taxon>
    </lineage>
</organism>
<feature type="region of interest" description="Disordered" evidence="1">
    <location>
        <begin position="358"/>
        <end position="471"/>
    </location>
</feature>